<protein>
    <submittedName>
        <fullName evidence="2">Uncharacterized protein</fullName>
    </submittedName>
</protein>
<evidence type="ECO:0000313" key="3">
    <source>
        <dbReference type="Proteomes" id="UP000056453"/>
    </source>
</evidence>
<sequence length="106" mass="12929">MNTPEQRQARIQQLESRLEELRQSTRELEEELSQLRSNDTPEDREHLARQWWTELRVGLIITLEEFERFLDECRELKQISPAAACNKFRDRLELRMQEVTKYIRLL</sequence>
<accession>A0AAW3MZ19</accession>
<comment type="caution">
    <text evidence="2">The sequence shown here is derived from an EMBL/GenBank/DDBJ whole genome shotgun (WGS) entry which is preliminary data.</text>
</comment>
<keyword evidence="1" id="KW-0175">Coiled coil</keyword>
<keyword evidence="3" id="KW-1185">Reference proteome</keyword>
<proteinExistence type="predicted"/>
<feature type="coiled-coil region" evidence="1">
    <location>
        <begin position="11"/>
        <end position="38"/>
    </location>
</feature>
<dbReference type="AlphaFoldDB" id="A0AAW3MZ19"/>
<dbReference type="EMBL" id="LPBJ01000047">
    <property type="protein sequence ID" value="KVP98067.1"/>
    <property type="molecule type" value="Genomic_DNA"/>
</dbReference>
<dbReference type="RefSeq" id="WP_059954155.1">
    <property type="nucleotide sequence ID" value="NZ_LPBG01000047.1"/>
</dbReference>
<evidence type="ECO:0000313" key="2">
    <source>
        <dbReference type="EMBL" id="KVP98067.1"/>
    </source>
</evidence>
<organism evidence="2 3">
    <name type="scientific">Burkholderia ubonensis</name>
    <dbReference type="NCBI Taxonomy" id="101571"/>
    <lineage>
        <taxon>Bacteria</taxon>
        <taxon>Pseudomonadati</taxon>
        <taxon>Pseudomonadota</taxon>
        <taxon>Betaproteobacteria</taxon>
        <taxon>Burkholderiales</taxon>
        <taxon>Burkholderiaceae</taxon>
        <taxon>Burkholderia</taxon>
        <taxon>Burkholderia cepacia complex</taxon>
    </lineage>
</organism>
<name>A0AAW3MZ19_9BURK</name>
<gene>
    <name evidence="2" type="ORF">WJ96_05720</name>
</gene>
<evidence type="ECO:0000256" key="1">
    <source>
        <dbReference type="SAM" id="Coils"/>
    </source>
</evidence>
<dbReference type="Proteomes" id="UP000056453">
    <property type="component" value="Unassembled WGS sequence"/>
</dbReference>
<reference evidence="2 3" key="1">
    <citation type="submission" date="2015-11" db="EMBL/GenBank/DDBJ databases">
        <title>Expanding the genomic diversity of Burkholderia species for the development of highly accurate diagnostics.</title>
        <authorList>
            <person name="Sahl J."/>
            <person name="Keim P."/>
            <person name="Wagner D."/>
        </authorList>
    </citation>
    <scope>NUCLEOTIDE SEQUENCE [LARGE SCALE GENOMIC DNA]</scope>
    <source>
        <strain evidence="2 3">MSMB1808WGS</strain>
    </source>
</reference>